<keyword evidence="3" id="KW-1185">Reference proteome</keyword>
<evidence type="ECO:0000313" key="3">
    <source>
        <dbReference type="Proteomes" id="UP000293296"/>
    </source>
</evidence>
<protein>
    <submittedName>
        <fullName evidence="2">Uncharacterized protein</fullName>
    </submittedName>
</protein>
<dbReference type="Proteomes" id="UP000293296">
    <property type="component" value="Chromosome"/>
</dbReference>
<evidence type="ECO:0000313" key="2">
    <source>
        <dbReference type="EMBL" id="QAZ67044.1"/>
    </source>
</evidence>
<keyword evidence="1" id="KW-0472">Membrane</keyword>
<dbReference type="OrthoDB" id="5460011at2"/>
<reference evidence="2 3" key="1">
    <citation type="submission" date="2018-02" db="EMBL/GenBank/DDBJ databases">
        <title>Genome sequence of Desulfovibrio carbinolicus DSM 3852.</title>
        <authorList>
            <person name="Wilbanks E."/>
            <person name="Skennerton C.T."/>
            <person name="Orphan V.J."/>
        </authorList>
    </citation>
    <scope>NUCLEOTIDE SEQUENCE [LARGE SCALE GENOMIC DNA]</scope>
    <source>
        <strain evidence="2 3">DSM 3852</strain>
    </source>
</reference>
<keyword evidence="1" id="KW-0812">Transmembrane</keyword>
<organism evidence="2 3">
    <name type="scientific">Solidesulfovibrio carbinolicus</name>
    <dbReference type="NCBI Taxonomy" id="296842"/>
    <lineage>
        <taxon>Bacteria</taxon>
        <taxon>Pseudomonadati</taxon>
        <taxon>Thermodesulfobacteriota</taxon>
        <taxon>Desulfovibrionia</taxon>
        <taxon>Desulfovibrionales</taxon>
        <taxon>Desulfovibrionaceae</taxon>
        <taxon>Solidesulfovibrio</taxon>
    </lineage>
</organism>
<keyword evidence="1" id="KW-1133">Transmembrane helix</keyword>
<dbReference type="EMBL" id="CP026538">
    <property type="protein sequence ID" value="QAZ67044.1"/>
    <property type="molecule type" value="Genomic_DNA"/>
</dbReference>
<dbReference type="RefSeq" id="WP_129351231.1">
    <property type="nucleotide sequence ID" value="NZ_CP026538.1"/>
</dbReference>
<gene>
    <name evidence="2" type="ORF">C3Y92_07295</name>
</gene>
<accession>A0A4P6HKM1</accession>
<proteinExistence type="predicted"/>
<dbReference type="KEGG" id="dcb:C3Y92_07295"/>
<feature type="transmembrane region" description="Helical" evidence="1">
    <location>
        <begin position="6"/>
        <end position="26"/>
    </location>
</feature>
<sequence length="84" mass="9265">MDTATWVSLGVNGLLGLVAFFGGLWVNGLKEAQKRVDAEVAALREKVAEGCVRRDDYLLMRTEMLERLKAIEDKLDRLIGGGKS</sequence>
<dbReference type="AlphaFoldDB" id="A0A4P6HKM1"/>
<evidence type="ECO:0000256" key="1">
    <source>
        <dbReference type="SAM" id="Phobius"/>
    </source>
</evidence>
<name>A0A4P6HKM1_9BACT</name>